<evidence type="ECO:0000256" key="2">
    <source>
        <dbReference type="ARBA" id="ARBA00022475"/>
    </source>
</evidence>
<dbReference type="Gene3D" id="3.40.1260.20">
    <property type="entry name" value="Ribonuclease E, catalytic domain"/>
    <property type="match status" value="1"/>
</dbReference>
<dbReference type="GO" id="GO:0008033">
    <property type="term" value="P:tRNA processing"/>
    <property type="evidence" value="ECO:0007669"/>
    <property type="project" value="UniProtKB-UniRule"/>
</dbReference>
<dbReference type="CDD" id="cd04453">
    <property type="entry name" value="S1_RNase_E"/>
    <property type="match status" value="1"/>
</dbReference>
<comment type="subcellular location">
    <subcellularLocation>
        <location evidence="16">Cytoplasm</location>
    </subcellularLocation>
    <subcellularLocation>
        <location evidence="16">Cell inner membrane</location>
        <topology evidence="16">Peripheral membrane protein</topology>
        <orientation evidence="16">Cytoplasmic side</orientation>
    </subcellularLocation>
</comment>
<comment type="cofactor">
    <cofactor evidence="16">
        <name>Zn(2+)</name>
        <dbReference type="ChEBI" id="CHEBI:29105"/>
    </cofactor>
    <text evidence="16">Binds 2 Zn(2+) ions per homotetramer.</text>
</comment>
<comment type="similarity">
    <text evidence="1">Belongs to the RNase E/G family. RNase G subfamily.</text>
</comment>
<feature type="binding site" evidence="16">
    <location>
        <position position="405"/>
    </location>
    <ligand>
        <name>Zn(2+)</name>
        <dbReference type="ChEBI" id="CHEBI:29105"/>
        <note>ligand shared between dimeric partners</note>
    </ligand>
</feature>
<keyword evidence="5 16" id="KW-0698">rRNA processing</keyword>
<evidence type="ECO:0000256" key="3">
    <source>
        <dbReference type="ARBA" id="ARBA00022490"/>
    </source>
</evidence>
<dbReference type="EC" id="3.1.26.12" evidence="16"/>
<sequence length="1069" mass="115194">MKRMLINATQREELRVAIVDGQTLYDLDIEIPSREQKKANIYKGRITRVEPSLEACFVDYGAERHGFLPLKEVAREYFTPGLDPNKANIRDLIKEGHEVVVQVEKEERGNKGAALTTFISLAGRYMVLMPNNPKAGGVSRRIEGEDRQALKEALEHLNVPDDVGLIVRTAGLGRDAEELQWDLDYLLQLWKAISGAAQAQKAPFLIYQESKLFIRALRDYLRNDIGEILIDEESLYNDAREFMQQVMPNALRKLKMYRDETPLFSRYQIETQIESVFDRQVRLPSGGSIVVDQTEALTAIDINSSKATKGSDIEETAFNTNLEAAVEIARQLRIRDAGGLIVIDFIDMDSPKHQREVEERLKDALKLDRARVQIGRISRFGLLEMSRQRLRPSLGEATQIVCPRCEGHGHIRGVESLALSTLRLIEEHAMKDNTGQVLVQAPPTVANFMLNEKRASVVEIELRNKVHVVIVADDKLETPHIEIQRIREADMGEHSKPSYERLTAVEASAVPKMGQALGSSEQPAVSGIVPSSPAPVREESAAEPATQAPAARQPAAAPAPAGGVISRLLGWFRGSAAPAAPAPVVKAEPAASNRNNNRRDERGRPAQGGQQGNRQQQRREQPQQGQKGQQQAKGGRQQQPKQERPPQAQQQPKQDRQQQPKADGQQAAQGERKQQQPRQEQQPRQPRQPQGQGQQAQTAATVATAPAASHALAERPANTADAELIKNQNLVAPGETTGEAVAVDTAPAVAGAAEAEGGQSRRRRGRRGGRRRRRHEDATQNGAQASASADGQDFDDLDDEDRSEAANAAAPAATPAPVAQVTAAVVSTAATAAVVHATREESPVATFDVAPIKSEDAAAVAAPPAPAHAPEQVISAVAPTSFNLPTLPPIPAAEAVVEHVAEHVQIEAPAFREASNATPAHEEPAMATAAPVFEAATHSPITDVPASATHAVEPVVTPVTVEAAPIEATTTIDFRAHLDVSPKIEPVSATISHAAVAEPVAPAAAEHNEVAVKTEHLVEPEATPVASPAQGDLLAHAALSQPQAVEPAAPHAVAEEGADEVKKDASSHG</sequence>
<dbReference type="InterPro" id="IPR003029">
    <property type="entry name" value="S1_domain"/>
</dbReference>
<evidence type="ECO:0000259" key="18">
    <source>
        <dbReference type="PROSITE" id="PS50126"/>
    </source>
</evidence>
<feature type="compositionally biased region" description="Low complexity" evidence="17">
    <location>
        <begin position="739"/>
        <end position="758"/>
    </location>
</feature>
<name>A0A0G9H3R3_9GAMM</name>
<keyword evidence="3 16" id="KW-0963">Cytoplasm</keyword>
<dbReference type="PANTHER" id="PTHR30001:SF1">
    <property type="entry name" value="RIBONUCLEASE E_G-LIKE PROTEIN, CHLOROPLASTIC"/>
    <property type="match status" value="1"/>
</dbReference>
<dbReference type="AlphaFoldDB" id="A0A0G9H3R3"/>
<keyword evidence="6 16" id="KW-0819">tRNA processing</keyword>
<feature type="binding site" evidence="16">
    <location>
        <position position="402"/>
    </location>
    <ligand>
        <name>Zn(2+)</name>
        <dbReference type="ChEBI" id="CHEBI:29105"/>
        <note>ligand shared between dimeric partners</note>
    </ligand>
</feature>
<feature type="compositionally biased region" description="Basic residues" evidence="17">
    <location>
        <begin position="760"/>
        <end position="774"/>
    </location>
</feature>
<dbReference type="GO" id="GO:0009898">
    <property type="term" value="C:cytoplasmic side of plasma membrane"/>
    <property type="evidence" value="ECO:0007669"/>
    <property type="project" value="UniProtKB-UniRule"/>
</dbReference>
<feature type="binding site" evidence="16">
    <location>
        <position position="344"/>
    </location>
    <ligand>
        <name>Mg(2+)</name>
        <dbReference type="ChEBI" id="CHEBI:18420"/>
        <note>catalytic</note>
    </ligand>
</feature>
<dbReference type="SMART" id="SM00316">
    <property type="entry name" value="S1"/>
    <property type="match status" value="1"/>
</dbReference>
<dbReference type="GO" id="GO:0000049">
    <property type="term" value="F:tRNA binding"/>
    <property type="evidence" value="ECO:0007669"/>
    <property type="project" value="UniProtKB-KW"/>
</dbReference>
<evidence type="ECO:0000256" key="16">
    <source>
        <dbReference type="HAMAP-Rule" id="MF_00970"/>
    </source>
</evidence>
<evidence type="ECO:0000256" key="14">
    <source>
        <dbReference type="ARBA" id="ARBA00022884"/>
    </source>
</evidence>
<protein>
    <recommendedName>
        <fullName evidence="16">Ribonuclease E</fullName>
        <shortName evidence="16">RNase E</shortName>
        <ecNumber evidence="16">3.1.26.12</ecNumber>
    </recommendedName>
</protein>
<dbReference type="InterPro" id="IPR028878">
    <property type="entry name" value="RNase_E"/>
</dbReference>
<feature type="compositionally biased region" description="Low complexity" evidence="17">
    <location>
        <begin position="542"/>
        <end position="558"/>
    </location>
</feature>
<feature type="compositionally biased region" description="Polar residues" evidence="17">
    <location>
        <begin position="779"/>
        <end position="789"/>
    </location>
</feature>
<dbReference type="InterPro" id="IPR019307">
    <property type="entry name" value="RNA-bd_AU-1/RNase_E/G"/>
</dbReference>
<keyword evidence="14 16" id="KW-0694">RNA-binding</keyword>
<dbReference type="GO" id="GO:0000287">
    <property type="term" value="F:magnesium ion binding"/>
    <property type="evidence" value="ECO:0007669"/>
    <property type="project" value="UniProtKB-UniRule"/>
</dbReference>
<comment type="cofactor">
    <cofactor evidence="16">
        <name>Mg(2+)</name>
        <dbReference type="ChEBI" id="CHEBI:18420"/>
    </cofactor>
    <text evidence="16">Binds 1 Mg(2+) ion per subunit.</text>
</comment>
<keyword evidence="12 16" id="KW-0862">Zinc</keyword>
<comment type="catalytic activity">
    <reaction evidence="16">
        <text>Endonucleolytic cleavage of single-stranded RNA in A- and U-rich regions.</text>
        <dbReference type="EC" id="3.1.26.12"/>
    </reaction>
</comment>
<feature type="compositionally biased region" description="Low complexity" evidence="17">
    <location>
        <begin position="805"/>
        <end position="816"/>
    </location>
</feature>
<keyword evidence="7 16" id="KW-0540">Nuclease</keyword>
<feature type="region of interest" description="Disordered" evidence="17">
    <location>
        <begin position="1029"/>
        <end position="1069"/>
    </location>
</feature>
<reference evidence="19 20" key="1">
    <citation type="journal article" date="2015" name="Antonie Van Leeuwenhoek">
        <title>A phylogenomic and molecular marker based taxonomic framework for the order Xanthomonadales: proposal to transfer the families Algiphilaceae and Solimonadaceae to the order Nevskiales ord. nov. and to create a new family within the order Xanthomonadales, the family Rhodanobacteraceae fam. nov., containing the genus Rhodanobacter and its closest relatives.</title>
        <authorList>
            <person name="Naushad S."/>
            <person name="Adeolu M."/>
            <person name="Wong S."/>
            <person name="Sohail M."/>
            <person name="Schellhorn H.E."/>
            <person name="Gupta R.S."/>
        </authorList>
    </citation>
    <scope>NUCLEOTIDE SEQUENCE [LARGE SCALE GENOMIC DNA]</scope>
    <source>
        <strain evidence="19 20">DSM 16301</strain>
    </source>
</reference>
<accession>A0A0G9H3R3</accession>
<feature type="compositionally biased region" description="Low complexity" evidence="17">
    <location>
        <begin position="622"/>
        <end position="652"/>
    </location>
</feature>
<dbReference type="InterPro" id="IPR048583">
    <property type="entry name" value="RNase_E_G_thioredoxin-like"/>
</dbReference>
<feature type="compositionally biased region" description="Low complexity" evidence="17">
    <location>
        <begin position="580"/>
        <end position="595"/>
    </location>
</feature>
<feature type="binding site" evidence="16">
    <location>
        <position position="301"/>
    </location>
    <ligand>
        <name>Mg(2+)</name>
        <dbReference type="ChEBI" id="CHEBI:18420"/>
        <note>catalytic</note>
    </ligand>
</feature>
<feature type="compositionally biased region" description="Acidic residues" evidence="17">
    <location>
        <begin position="792"/>
        <end position="802"/>
    </location>
</feature>
<evidence type="ECO:0000256" key="7">
    <source>
        <dbReference type="ARBA" id="ARBA00022722"/>
    </source>
</evidence>
<feature type="region of interest" description="Required for zinc-mediated homotetramerization and catalytic activity" evidence="16">
    <location>
        <begin position="402"/>
        <end position="405"/>
    </location>
</feature>
<gene>
    <name evidence="16" type="primary">rne</name>
    <name evidence="19" type="ORF">Y882_07045</name>
</gene>
<dbReference type="PROSITE" id="PS50126">
    <property type="entry name" value="S1"/>
    <property type="match status" value="1"/>
</dbReference>
<keyword evidence="2 16" id="KW-1003">Cell membrane</keyword>
<keyword evidence="8 16" id="KW-0479">Metal-binding</keyword>
<dbReference type="Pfam" id="PF20833">
    <property type="entry name" value="RNase_E_G_Thio"/>
    <property type="match status" value="1"/>
</dbReference>
<evidence type="ECO:0000256" key="5">
    <source>
        <dbReference type="ARBA" id="ARBA00022552"/>
    </source>
</evidence>
<keyword evidence="10 16" id="KW-0255">Endonuclease</keyword>
<proteinExistence type="inferred from homology"/>
<comment type="function">
    <text evidence="16">Endoribonuclease that plays a central role in RNA processing and decay. Required for the maturation of 5S and 16S rRNAs and the majority of tRNAs. Also involved in the degradation of most mRNAs.</text>
</comment>
<keyword evidence="15 16" id="KW-0472">Membrane</keyword>
<feature type="region of interest" description="Disordered" evidence="17">
    <location>
        <begin position="580"/>
        <end position="816"/>
    </location>
</feature>
<dbReference type="Proteomes" id="UP000035481">
    <property type="component" value="Unassembled WGS sequence"/>
</dbReference>
<evidence type="ECO:0000256" key="6">
    <source>
        <dbReference type="ARBA" id="ARBA00022694"/>
    </source>
</evidence>
<dbReference type="Gene3D" id="2.40.50.140">
    <property type="entry name" value="Nucleic acid-binding proteins"/>
    <property type="match status" value="1"/>
</dbReference>
<keyword evidence="4 16" id="KW-0997">Cell inner membrane</keyword>
<dbReference type="GO" id="GO:0006364">
    <property type="term" value="P:rRNA processing"/>
    <property type="evidence" value="ECO:0007669"/>
    <property type="project" value="UniProtKB-UniRule"/>
</dbReference>
<feature type="region of interest" description="Disordered" evidence="17">
    <location>
        <begin position="514"/>
        <end position="558"/>
    </location>
</feature>
<comment type="subunit">
    <text evidence="16">Component of the RNA degradosome, which is a multiprotein complex involved in RNA processing and mRNA degradation. Within the RNA degradosome, RNase E assembles into a homotetramer formed by a dimer of dimers.</text>
</comment>
<dbReference type="InterPro" id="IPR012340">
    <property type="entry name" value="NA-bd_OB-fold"/>
</dbReference>
<dbReference type="GO" id="GO:0008995">
    <property type="term" value="F:ribonuclease E activity"/>
    <property type="evidence" value="ECO:0007669"/>
    <property type="project" value="UniProtKB-EC"/>
</dbReference>
<dbReference type="Pfam" id="PF00575">
    <property type="entry name" value="S1"/>
    <property type="match status" value="1"/>
</dbReference>
<dbReference type="Pfam" id="PF10150">
    <property type="entry name" value="RNase_E_G"/>
    <property type="match status" value="1"/>
</dbReference>
<dbReference type="GO" id="GO:0019843">
    <property type="term" value="F:rRNA binding"/>
    <property type="evidence" value="ECO:0007669"/>
    <property type="project" value="UniProtKB-KW"/>
</dbReference>
<keyword evidence="13 16" id="KW-0460">Magnesium</keyword>
<feature type="compositionally biased region" description="Low complexity" evidence="17">
    <location>
        <begin position="676"/>
        <end position="708"/>
    </location>
</feature>
<dbReference type="InterPro" id="IPR004659">
    <property type="entry name" value="RNase_E/G"/>
</dbReference>
<evidence type="ECO:0000313" key="19">
    <source>
        <dbReference type="EMBL" id="KLD64495.1"/>
    </source>
</evidence>
<dbReference type="RefSeq" id="WP_046971164.1">
    <property type="nucleotide sequence ID" value="NZ_JPLA01000016.1"/>
</dbReference>
<evidence type="ECO:0000256" key="4">
    <source>
        <dbReference type="ARBA" id="ARBA00022519"/>
    </source>
</evidence>
<dbReference type="OrthoDB" id="9804278at2"/>
<evidence type="ECO:0000256" key="15">
    <source>
        <dbReference type="ARBA" id="ARBA00023136"/>
    </source>
</evidence>
<evidence type="ECO:0000256" key="11">
    <source>
        <dbReference type="ARBA" id="ARBA00022801"/>
    </source>
</evidence>
<keyword evidence="9 16" id="KW-0699">rRNA-binding</keyword>
<dbReference type="PATRIC" id="fig|1440762.4.peg.777"/>
<feature type="compositionally biased region" description="Low complexity" evidence="17">
    <location>
        <begin position="659"/>
        <end position="669"/>
    </location>
</feature>
<evidence type="ECO:0000256" key="12">
    <source>
        <dbReference type="ARBA" id="ARBA00022833"/>
    </source>
</evidence>
<evidence type="ECO:0000256" key="10">
    <source>
        <dbReference type="ARBA" id="ARBA00022759"/>
    </source>
</evidence>
<feature type="compositionally biased region" description="Low complexity" evidence="17">
    <location>
        <begin position="605"/>
        <end position="615"/>
    </location>
</feature>
<evidence type="ECO:0000313" key="20">
    <source>
        <dbReference type="Proteomes" id="UP000035481"/>
    </source>
</evidence>
<dbReference type="HAMAP" id="MF_00970">
    <property type="entry name" value="RNase_E"/>
    <property type="match status" value="1"/>
</dbReference>
<dbReference type="SUPFAM" id="SSF50249">
    <property type="entry name" value="Nucleic acid-binding proteins"/>
    <property type="match status" value="1"/>
</dbReference>
<dbReference type="PANTHER" id="PTHR30001">
    <property type="entry name" value="RIBONUCLEASE"/>
    <property type="match status" value="1"/>
</dbReference>
<feature type="compositionally biased region" description="Low complexity" evidence="17">
    <location>
        <begin position="1041"/>
        <end position="1052"/>
    </location>
</feature>
<dbReference type="GO" id="GO:0006402">
    <property type="term" value="P:mRNA catabolic process"/>
    <property type="evidence" value="ECO:0007669"/>
    <property type="project" value="UniProtKB-UniRule"/>
</dbReference>
<feature type="domain" description="S1 motif" evidence="18">
    <location>
        <begin position="39"/>
        <end position="118"/>
    </location>
</feature>
<comment type="similarity">
    <text evidence="16">Belongs to the RNase E/G family. RNase E subfamily.</text>
</comment>
<dbReference type="STRING" id="1440762.Y882_07045"/>
<evidence type="ECO:0000256" key="9">
    <source>
        <dbReference type="ARBA" id="ARBA00022730"/>
    </source>
</evidence>
<keyword evidence="11 16" id="KW-0378">Hydrolase</keyword>
<keyword evidence="16" id="KW-0820">tRNA-binding</keyword>
<evidence type="ECO:0000256" key="1">
    <source>
        <dbReference type="ARBA" id="ARBA00005663"/>
    </source>
</evidence>
<dbReference type="NCBIfam" id="TIGR00757">
    <property type="entry name" value="RNaseEG"/>
    <property type="match status" value="1"/>
</dbReference>
<dbReference type="GO" id="GO:0005737">
    <property type="term" value="C:cytoplasm"/>
    <property type="evidence" value="ECO:0007669"/>
    <property type="project" value="UniProtKB-SubCell"/>
</dbReference>
<comment type="caution">
    <text evidence="19">The sequence shown here is derived from an EMBL/GenBank/DDBJ whole genome shotgun (WGS) entry which is preliminary data.</text>
</comment>
<organism evidence="19 20">
    <name type="scientific">Dyella japonica DSM 16301</name>
    <dbReference type="NCBI Taxonomy" id="1440762"/>
    <lineage>
        <taxon>Bacteria</taxon>
        <taxon>Pseudomonadati</taxon>
        <taxon>Pseudomonadota</taxon>
        <taxon>Gammaproteobacteria</taxon>
        <taxon>Lysobacterales</taxon>
        <taxon>Rhodanobacteraceae</taxon>
        <taxon>Dyella</taxon>
    </lineage>
</organism>
<feature type="compositionally biased region" description="Basic and acidic residues" evidence="17">
    <location>
        <begin position="1059"/>
        <end position="1069"/>
    </location>
</feature>
<dbReference type="FunFam" id="2.40.50.140:FF:000040">
    <property type="entry name" value="Ribonuclease E"/>
    <property type="match status" value="1"/>
</dbReference>
<dbReference type="EMBL" id="JPLA01000016">
    <property type="protein sequence ID" value="KLD64495.1"/>
    <property type="molecule type" value="Genomic_DNA"/>
</dbReference>
<evidence type="ECO:0000256" key="13">
    <source>
        <dbReference type="ARBA" id="ARBA00022842"/>
    </source>
</evidence>
<evidence type="ECO:0000256" key="8">
    <source>
        <dbReference type="ARBA" id="ARBA00022723"/>
    </source>
</evidence>
<dbReference type="GO" id="GO:0008270">
    <property type="term" value="F:zinc ion binding"/>
    <property type="evidence" value="ECO:0007669"/>
    <property type="project" value="UniProtKB-UniRule"/>
</dbReference>
<evidence type="ECO:0000256" key="17">
    <source>
        <dbReference type="SAM" id="MobiDB-lite"/>
    </source>
</evidence>